<evidence type="ECO:0000313" key="8">
    <source>
        <dbReference type="Proteomes" id="UP000285317"/>
    </source>
</evidence>
<sequence>MSIRSRDDFSELYRAQYDDVLRFVRRRAPAATVDDIVGETFLAAWRRRHELPEDARPWLFGTARNAILNAARGENRQQALAVRIGTLATEERADPSINDRLDLESAWKRLPLGEQEALALHVWEDLPQADAAQVLGCSRAAYAMRLTRAKRRLAALLAATEPSLLSGTAERTL</sequence>
<dbReference type="InterPro" id="IPR039425">
    <property type="entry name" value="RNA_pol_sigma-70-like"/>
</dbReference>
<dbReference type="GO" id="GO:0016987">
    <property type="term" value="F:sigma factor activity"/>
    <property type="evidence" value="ECO:0007669"/>
    <property type="project" value="UniProtKB-KW"/>
</dbReference>
<organism evidence="7 8">
    <name type="scientific">Rathayibacter festucae DSM 15932</name>
    <dbReference type="NCBI Taxonomy" id="1328866"/>
    <lineage>
        <taxon>Bacteria</taxon>
        <taxon>Bacillati</taxon>
        <taxon>Actinomycetota</taxon>
        <taxon>Actinomycetes</taxon>
        <taxon>Micrococcales</taxon>
        <taxon>Microbacteriaceae</taxon>
        <taxon>Rathayibacter</taxon>
    </lineage>
</organism>
<keyword evidence="2" id="KW-0805">Transcription regulation</keyword>
<dbReference type="RefSeq" id="WP_127886416.1">
    <property type="nucleotide sequence ID" value="NZ_CP028137.1"/>
</dbReference>
<keyword evidence="3" id="KW-0731">Sigma factor</keyword>
<dbReference type="InterPro" id="IPR007627">
    <property type="entry name" value="RNA_pol_sigma70_r2"/>
</dbReference>
<dbReference type="Pfam" id="PF08281">
    <property type="entry name" value="Sigma70_r4_2"/>
    <property type="match status" value="1"/>
</dbReference>
<dbReference type="KEGG" id="rfs:C1I64_05035"/>
<dbReference type="InterPro" id="IPR013325">
    <property type="entry name" value="RNA_pol_sigma_r2"/>
</dbReference>
<evidence type="ECO:0000259" key="6">
    <source>
        <dbReference type="Pfam" id="PF08281"/>
    </source>
</evidence>
<dbReference type="NCBIfam" id="TIGR02937">
    <property type="entry name" value="sigma70-ECF"/>
    <property type="match status" value="1"/>
</dbReference>
<dbReference type="GO" id="GO:0006352">
    <property type="term" value="P:DNA-templated transcription initiation"/>
    <property type="evidence" value="ECO:0007669"/>
    <property type="project" value="InterPro"/>
</dbReference>
<proteinExistence type="inferred from homology"/>
<name>A0A3T0SYI1_9MICO</name>
<evidence type="ECO:0000256" key="3">
    <source>
        <dbReference type="ARBA" id="ARBA00023082"/>
    </source>
</evidence>
<dbReference type="Gene3D" id="1.10.1740.10">
    <property type="match status" value="1"/>
</dbReference>
<feature type="domain" description="RNA polymerase sigma factor 70 region 4 type 2" evidence="6">
    <location>
        <begin position="102"/>
        <end position="153"/>
    </location>
</feature>
<comment type="similarity">
    <text evidence="1">Belongs to the sigma-70 factor family. ECF subfamily.</text>
</comment>
<evidence type="ECO:0000259" key="5">
    <source>
        <dbReference type="Pfam" id="PF04542"/>
    </source>
</evidence>
<reference evidence="7 8" key="1">
    <citation type="submission" date="2018-03" db="EMBL/GenBank/DDBJ databases">
        <title>Bacteriophage NCPPB3778 and a type I-E CRISPR drive the evolution of the US Biological Select Agent, Rathayibacter toxicus.</title>
        <authorList>
            <person name="Davis E.W.II."/>
            <person name="Tabima J.F."/>
            <person name="Weisberg A.J."/>
            <person name="Dantas Lopes L."/>
            <person name="Wiseman M.S."/>
            <person name="Wiseman M.S."/>
            <person name="Pupko T."/>
            <person name="Belcher M.S."/>
            <person name="Sechler A.J."/>
            <person name="Tancos M.A."/>
            <person name="Schroeder B.K."/>
            <person name="Murray T.D."/>
            <person name="Luster D.G."/>
            <person name="Schneider W.L."/>
            <person name="Rogers E."/>
            <person name="Andreote F.D."/>
            <person name="Grunwald N.J."/>
            <person name="Putnam M.L."/>
            <person name="Chang J.H."/>
        </authorList>
    </citation>
    <scope>NUCLEOTIDE SEQUENCE [LARGE SCALE GENOMIC DNA]</scope>
    <source>
        <strain evidence="7 8">DSM 15932</strain>
    </source>
</reference>
<dbReference type="Pfam" id="PF04542">
    <property type="entry name" value="Sigma70_r2"/>
    <property type="match status" value="1"/>
</dbReference>
<evidence type="ECO:0000256" key="1">
    <source>
        <dbReference type="ARBA" id="ARBA00010641"/>
    </source>
</evidence>
<dbReference type="EMBL" id="CP028137">
    <property type="protein sequence ID" value="AZZ51468.1"/>
    <property type="molecule type" value="Genomic_DNA"/>
</dbReference>
<protein>
    <submittedName>
        <fullName evidence="7">Sigma-70 family RNA polymerase sigma factor</fullName>
    </submittedName>
</protein>
<feature type="domain" description="RNA polymerase sigma-70 region 2" evidence="5">
    <location>
        <begin position="12"/>
        <end position="76"/>
    </location>
</feature>
<dbReference type="PANTHER" id="PTHR43133">
    <property type="entry name" value="RNA POLYMERASE ECF-TYPE SIGMA FACTO"/>
    <property type="match status" value="1"/>
</dbReference>
<dbReference type="PANTHER" id="PTHR43133:SF25">
    <property type="entry name" value="RNA POLYMERASE SIGMA FACTOR RFAY-RELATED"/>
    <property type="match status" value="1"/>
</dbReference>
<dbReference type="GO" id="GO:0003677">
    <property type="term" value="F:DNA binding"/>
    <property type="evidence" value="ECO:0007669"/>
    <property type="project" value="InterPro"/>
</dbReference>
<evidence type="ECO:0000313" key="7">
    <source>
        <dbReference type="EMBL" id="AZZ51468.1"/>
    </source>
</evidence>
<dbReference type="InterPro" id="IPR014284">
    <property type="entry name" value="RNA_pol_sigma-70_dom"/>
</dbReference>
<gene>
    <name evidence="7" type="ORF">C1I64_05035</name>
</gene>
<dbReference type="InterPro" id="IPR013324">
    <property type="entry name" value="RNA_pol_sigma_r3/r4-like"/>
</dbReference>
<dbReference type="Gene3D" id="1.10.10.10">
    <property type="entry name" value="Winged helix-like DNA-binding domain superfamily/Winged helix DNA-binding domain"/>
    <property type="match status" value="1"/>
</dbReference>
<dbReference type="InterPro" id="IPR036388">
    <property type="entry name" value="WH-like_DNA-bd_sf"/>
</dbReference>
<evidence type="ECO:0000256" key="4">
    <source>
        <dbReference type="ARBA" id="ARBA00023163"/>
    </source>
</evidence>
<dbReference type="SUPFAM" id="SSF88946">
    <property type="entry name" value="Sigma2 domain of RNA polymerase sigma factors"/>
    <property type="match status" value="1"/>
</dbReference>
<dbReference type="AlphaFoldDB" id="A0A3T0SYI1"/>
<dbReference type="SUPFAM" id="SSF88659">
    <property type="entry name" value="Sigma3 and sigma4 domains of RNA polymerase sigma factors"/>
    <property type="match status" value="1"/>
</dbReference>
<dbReference type="Proteomes" id="UP000285317">
    <property type="component" value="Chromosome"/>
</dbReference>
<evidence type="ECO:0000256" key="2">
    <source>
        <dbReference type="ARBA" id="ARBA00023015"/>
    </source>
</evidence>
<accession>A0A3T0SYI1</accession>
<keyword evidence="4" id="KW-0804">Transcription</keyword>
<dbReference type="InterPro" id="IPR013249">
    <property type="entry name" value="RNA_pol_sigma70_r4_t2"/>
</dbReference>